<evidence type="ECO:0000313" key="8">
    <source>
        <dbReference type="EMBL" id="KAJ3055190.1"/>
    </source>
</evidence>
<dbReference type="Gene3D" id="3.30.160.60">
    <property type="entry name" value="Classic Zinc Finger"/>
    <property type="match status" value="2"/>
</dbReference>
<dbReference type="GO" id="GO:0005667">
    <property type="term" value="C:transcription regulator complex"/>
    <property type="evidence" value="ECO:0007669"/>
    <property type="project" value="TreeGrafter"/>
</dbReference>
<evidence type="ECO:0000256" key="1">
    <source>
        <dbReference type="ARBA" id="ARBA00022723"/>
    </source>
</evidence>
<keyword evidence="9" id="KW-1185">Reference proteome</keyword>
<keyword evidence="4" id="KW-0862">Zinc</keyword>
<evidence type="ECO:0000259" key="7">
    <source>
        <dbReference type="PROSITE" id="PS50157"/>
    </source>
</evidence>
<dbReference type="GO" id="GO:0000785">
    <property type="term" value="C:chromatin"/>
    <property type="evidence" value="ECO:0007669"/>
    <property type="project" value="TreeGrafter"/>
</dbReference>
<evidence type="ECO:0000256" key="2">
    <source>
        <dbReference type="ARBA" id="ARBA00022737"/>
    </source>
</evidence>
<keyword evidence="1" id="KW-0479">Metal-binding</keyword>
<dbReference type="GO" id="GO:0008270">
    <property type="term" value="F:zinc ion binding"/>
    <property type="evidence" value="ECO:0007669"/>
    <property type="project" value="UniProtKB-KW"/>
</dbReference>
<keyword evidence="3 5" id="KW-0863">Zinc-finger</keyword>
<comment type="caution">
    <text evidence="8">The sequence shown here is derived from an EMBL/GenBank/DDBJ whole genome shotgun (WGS) entry which is preliminary data.</text>
</comment>
<dbReference type="Pfam" id="PF00096">
    <property type="entry name" value="zf-C2H2"/>
    <property type="match status" value="2"/>
</dbReference>
<sequence>MRCHSGERPFMCEYSSCAATFSRKHDLRRHMRSLHSEDRPHHCAHCNLSFARSDALKRHLASEAKRNNSHPAIVPDSPGGEMDEVVMSDEEFETKEERDSEDE</sequence>
<evidence type="ECO:0000313" key="9">
    <source>
        <dbReference type="Proteomes" id="UP001212841"/>
    </source>
</evidence>
<dbReference type="GO" id="GO:0000981">
    <property type="term" value="F:DNA-binding transcription factor activity, RNA polymerase II-specific"/>
    <property type="evidence" value="ECO:0007669"/>
    <property type="project" value="TreeGrafter"/>
</dbReference>
<dbReference type="GO" id="GO:0000978">
    <property type="term" value="F:RNA polymerase II cis-regulatory region sequence-specific DNA binding"/>
    <property type="evidence" value="ECO:0007669"/>
    <property type="project" value="TreeGrafter"/>
</dbReference>
<evidence type="ECO:0000256" key="4">
    <source>
        <dbReference type="ARBA" id="ARBA00022833"/>
    </source>
</evidence>
<evidence type="ECO:0000256" key="3">
    <source>
        <dbReference type="ARBA" id="ARBA00022771"/>
    </source>
</evidence>
<feature type="compositionally biased region" description="Acidic residues" evidence="6">
    <location>
        <begin position="81"/>
        <end position="103"/>
    </location>
</feature>
<dbReference type="PANTHER" id="PTHR14003:SF19">
    <property type="entry name" value="YY2 TRANSCRIPTION FACTOR"/>
    <property type="match status" value="1"/>
</dbReference>
<feature type="region of interest" description="Disordered" evidence="6">
    <location>
        <begin position="61"/>
        <end position="103"/>
    </location>
</feature>
<dbReference type="PROSITE" id="PS50157">
    <property type="entry name" value="ZINC_FINGER_C2H2_2"/>
    <property type="match status" value="1"/>
</dbReference>
<dbReference type="PANTHER" id="PTHR14003">
    <property type="entry name" value="TRANSCRIPTIONAL REPRESSOR PROTEIN YY"/>
    <property type="match status" value="1"/>
</dbReference>
<evidence type="ECO:0000256" key="6">
    <source>
        <dbReference type="SAM" id="MobiDB-lite"/>
    </source>
</evidence>
<reference evidence="8" key="1">
    <citation type="submission" date="2020-05" db="EMBL/GenBank/DDBJ databases">
        <title>Phylogenomic resolution of chytrid fungi.</title>
        <authorList>
            <person name="Stajich J.E."/>
            <person name="Amses K."/>
            <person name="Simmons R."/>
            <person name="Seto K."/>
            <person name="Myers J."/>
            <person name="Bonds A."/>
            <person name="Quandt C.A."/>
            <person name="Barry K."/>
            <person name="Liu P."/>
            <person name="Grigoriev I."/>
            <person name="Longcore J.E."/>
            <person name="James T.Y."/>
        </authorList>
    </citation>
    <scope>NUCLEOTIDE SEQUENCE</scope>
    <source>
        <strain evidence="8">JEL0318</strain>
    </source>
</reference>
<dbReference type="PROSITE" id="PS00028">
    <property type="entry name" value="ZINC_FINGER_C2H2_1"/>
    <property type="match status" value="1"/>
</dbReference>
<dbReference type="InterPro" id="IPR036236">
    <property type="entry name" value="Znf_C2H2_sf"/>
</dbReference>
<dbReference type="Proteomes" id="UP001212841">
    <property type="component" value="Unassembled WGS sequence"/>
</dbReference>
<protein>
    <recommendedName>
        <fullName evidence="7">C2H2-type domain-containing protein</fullName>
    </recommendedName>
</protein>
<name>A0AAD5SHS2_9FUNG</name>
<dbReference type="InterPro" id="IPR013087">
    <property type="entry name" value="Znf_C2H2_type"/>
</dbReference>
<dbReference type="FunFam" id="3.30.160.60:FF:000065">
    <property type="entry name" value="B-cell CLL/lymphoma 6, member B"/>
    <property type="match status" value="1"/>
</dbReference>
<feature type="domain" description="C2H2-type" evidence="7">
    <location>
        <begin position="10"/>
        <end position="40"/>
    </location>
</feature>
<organism evidence="8 9">
    <name type="scientific">Rhizophlyctis rosea</name>
    <dbReference type="NCBI Taxonomy" id="64517"/>
    <lineage>
        <taxon>Eukaryota</taxon>
        <taxon>Fungi</taxon>
        <taxon>Fungi incertae sedis</taxon>
        <taxon>Chytridiomycota</taxon>
        <taxon>Chytridiomycota incertae sedis</taxon>
        <taxon>Chytridiomycetes</taxon>
        <taxon>Rhizophlyctidales</taxon>
        <taxon>Rhizophlyctidaceae</taxon>
        <taxon>Rhizophlyctis</taxon>
    </lineage>
</organism>
<dbReference type="GO" id="GO:0031519">
    <property type="term" value="C:PcG protein complex"/>
    <property type="evidence" value="ECO:0007669"/>
    <property type="project" value="TreeGrafter"/>
</dbReference>
<dbReference type="EMBL" id="JADGJD010000091">
    <property type="protein sequence ID" value="KAJ3055190.1"/>
    <property type="molecule type" value="Genomic_DNA"/>
</dbReference>
<proteinExistence type="predicted"/>
<dbReference type="SMART" id="SM00355">
    <property type="entry name" value="ZnF_C2H2"/>
    <property type="match status" value="2"/>
</dbReference>
<evidence type="ECO:0000256" key="5">
    <source>
        <dbReference type="PROSITE-ProRule" id="PRU00042"/>
    </source>
</evidence>
<dbReference type="SUPFAM" id="SSF57667">
    <property type="entry name" value="beta-beta-alpha zinc fingers"/>
    <property type="match status" value="1"/>
</dbReference>
<accession>A0AAD5SHS2</accession>
<dbReference type="AlphaFoldDB" id="A0AAD5SHS2"/>
<gene>
    <name evidence="8" type="ORF">HK097_011266</name>
</gene>
<keyword evidence="2" id="KW-0677">Repeat</keyword>